<dbReference type="EMBL" id="JSUQ01000006">
    <property type="protein sequence ID" value="KHQ53609.1"/>
    <property type="molecule type" value="Genomic_DNA"/>
</dbReference>
<dbReference type="InterPro" id="IPR004027">
    <property type="entry name" value="SEC_C_motif"/>
</dbReference>
<dbReference type="OrthoDB" id="9808814at2"/>
<sequence>MGEVATLPDRADELFREVQRVAAACQSELSVSREDDFVIVEGKFVVWDDQGPLDSYSVFIGFFSDFPATSPRVYETEGRIPRDLDRHMYPSDGACCLTVWEGWLAEVREPTVEAFFRGPLHDFFFSQTYFEANGEWPFGERSHGVAGVVEAFSEVLGVERDRQVIVAYLRLMCRRHLGGHAVCPCGSGRRLRDCHRDQVEALRGKVPRELAERMLRQVDTIKRSKKTP</sequence>
<evidence type="ECO:0000313" key="1">
    <source>
        <dbReference type="EMBL" id="KHQ53609.1"/>
    </source>
</evidence>
<evidence type="ECO:0008006" key="3">
    <source>
        <dbReference type="Google" id="ProtNLM"/>
    </source>
</evidence>
<accession>A0A0B3ST14</accession>
<reference evidence="1 2" key="1">
    <citation type="submission" date="2014-10" db="EMBL/GenBank/DDBJ databases">
        <title>Genome sequence of Ponticoccus sp. strain UMTAT08 isolated from clonal culture of toxic dinoflagellate Alexandrium tamiyavanichii.</title>
        <authorList>
            <person name="Gan H.Y."/>
            <person name="Muhd D.-D."/>
            <person name="Mohd Noor M.E."/>
            <person name="Yeong Y.S."/>
            <person name="Usup G."/>
        </authorList>
    </citation>
    <scope>NUCLEOTIDE SEQUENCE [LARGE SCALE GENOMIC DNA]</scope>
    <source>
        <strain evidence="1 2">UMTAT08</strain>
    </source>
</reference>
<comment type="caution">
    <text evidence="1">The sequence shown here is derived from an EMBL/GenBank/DDBJ whole genome shotgun (WGS) entry which is preliminary data.</text>
</comment>
<protein>
    <recommendedName>
        <fullName evidence="3">SEC-C motif domain protein</fullName>
    </recommendedName>
</protein>
<dbReference type="Pfam" id="PF02810">
    <property type="entry name" value="SEC-C"/>
    <property type="match status" value="1"/>
</dbReference>
<evidence type="ECO:0000313" key="2">
    <source>
        <dbReference type="Proteomes" id="UP000030960"/>
    </source>
</evidence>
<dbReference type="AlphaFoldDB" id="A0A0B3ST14"/>
<organism evidence="1 2">
    <name type="scientific">Mameliella alba</name>
    <dbReference type="NCBI Taxonomy" id="561184"/>
    <lineage>
        <taxon>Bacteria</taxon>
        <taxon>Pseudomonadati</taxon>
        <taxon>Pseudomonadota</taxon>
        <taxon>Alphaproteobacteria</taxon>
        <taxon>Rhodobacterales</taxon>
        <taxon>Roseobacteraceae</taxon>
        <taxon>Mameliella</taxon>
    </lineage>
</organism>
<proteinExistence type="predicted"/>
<name>A0A0B3ST14_9RHOB</name>
<gene>
    <name evidence="1" type="ORF">OA50_01596</name>
</gene>
<dbReference type="RefSeq" id="WP_043139539.1">
    <property type="nucleotide sequence ID" value="NZ_JSUQ01000006.1"/>
</dbReference>
<dbReference type="Proteomes" id="UP000030960">
    <property type="component" value="Unassembled WGS sequence"/>
</dbReference>
<keyword evidence="2" id="KW-1185">Reference proteome</keyword>